<accession>A0A4Q8D2K7</accession>
<dbReference type="InterPro" id="IPR006442">
    <property type="entry name" value="Antitoxin_Phd/YefM"/>
</dbReference>
<comment type="function">
    <text evidence="2">Antitoxin component of a type II toxin-antitoxin (TA) system.</text>
</comment>
<evidence type="ECO:0000313" key="4">
    <source>
        <dbReference type="Proteomes" id="UP000292298"/>
    </source>
</evidence>
<dbReference type="PANTHER" id="PTHR33713">
    <property type="entry name" value="ANTITOXIN YAFN-RELATED"/>
    <property type="match status" value="1"/>
</dbReference>
<sequence>MDAISYTKARANLAGTMEQVCEDHAPVTITRGRSSSVVMMSLEDYESLQETAWLLRSPANARRLLESVAELEAWGGEEHPLAE</sequence>
<keyword evidence="4" id="KW-1185">Reference proteome</keyword>
<dbReference type="NCBIfam" id="TIGR01552">
    <property type="entry name" value="phd_fam"/>
    <property type="match status" value="1"/>
</dbReference>
<name>A0A4Q8D2K7_9GAMM</name>
<evidence type="ECO:0000256" key="1">
    <source>
        <dbReference type="ARBA" id="ARBA00009981"/>
    </source>
</evidence>
<evidence type="ECO:0000256" key="2">
    <source>
        <dbReference type="RuleBase" id="RU362080"/>
    </source>
</evidence>
<comment type="caution">
    <text evidence="3">The sequence shown here is derived from an EMBL/GenBank/DDBJ whole genome shotgun (WGS) entry which is preliminary data.</text>
</comment>
<dbReference type="Proteomes" id="UP000292298">
    <property type="component" value="Unassembled WGS sequence"/>
</dbReference>
<dbReference type="Gene3D" id="3.40.1620.10">
    <property type="entry name" value="YefM-like domain"/>
    <property type="match status" value="1"/>
</dbReference>
<dbReference type="PANTHER" id="PTHR33713:SF6">
    <property type="entry name" value="ANTITOXIN YEFM"/>
    <property type="match status" value="1"/>
</dbReference>
<dbReference type="RefSeq" id="WP_130503843.1">
    <property type="nucleotide sequence ID" value="NZ_SHLI01000001.1"/>
</dbReference>
<dbReference type="EMBL" id="SHLI01000001">
    <property type="protein sequence ID" value="RZU99629.1"/>
    <property type="molecule type" value="Genomic_DNA"/>
</dbReference>
<dbReference type="Pfam" id="PF02604">
    <property type="entry name" value="PhdYeFM_antitox"/>
    <property type="match status" value="1"/>
</dbReference>
<dbReference type="SUPFAM" id="SSF143120">
    <property type="entry name" value="YefM-like"/>
    <property type="match status" value="1"/>
</dbReference>
<dbReference type="AlphaFoldDB" id="A0A4Q8D2K7"/>
<reference evidence="3 4" key="1">
    <citation type="submission" date="2019-02" db="EMBL/GenBank/DDBJ databases">
        <title>Genomic Encyclopedia of Type Strains, Phase IV (KMG-IV): sequencing the most valuable type-strain genomes for metagenomic binning, comparative biology and taxonomic classification.</title>
        <authorList>
            <person name="Goeker M."/>
        </authorList>
    </citation>
    <scope>NUCLEOTIDE SEQUENCE [LARGE SCALE GENOMIC DNA]</scope>
    <source>
        <strain evidence="3 4">DSM 21056</strain>
    </source>
</reference>
<dbReference type="OrthoDB" id="9802003at2"/>
<dbReference type="InterPro" id="IPR051405">
    <property type="entry name" value="phD/YefM_antitoxin"/>
</dbReference>
<gene>
    <name evidence="3" type="ORF">EV698_1924</name>
</gene>
<dbReference type="Gene3D" id="6.10.250.330">
    <property type="match status" value="1"/>
</dbReference>
<comment type="similarity">
    <text evidence="1 2">Belongs to the phD/YefM antitoxin family.</text>
</comment>
<evidence type="ECO:0000313" key="3">
    <source>
        <dbReference type="EMBL" id="RZU99629.1"/>
    </source>
</evidence>
<protein>
    <recommendedName>
        <fullName evidence="2">Antitoxin</fullName>
    </recommendedName>
</protein>
<organism evidence="3 4">
    <name type="scientific">Spiribacter vilamensis</name>
    <dbReference type="NCBI Taxonomy" id="531306"/>
    <lineage>
        <taxon>Bacteria</taxon>
        <taxon>Pseudomonadati</taxon>
        <taxon>Pseudomonadota</taxon>
        <taxon>Gammaproteobacteria</taxon>
        <taxon>Chromatiales</taxon>
        <taxon>Ectothiorhodospiraceae</taxon>
        <taxon>Spiribacter</taxon>
    </lineage>
</organism>
<proteinExistence type="inferred from homology"/>
<dbReference type="InterPro" id="IPR036165">
    <property type="entry name" value="YefM-like_sf"/>
</dbReference>